<dbReference type="EMBL" id="RBZM01000005">
    <property type="protein sequence ID" value="RKP54429.1"/>
    <property type="molecule type" value="Genomic_DNA"/>
</dbReference>
<evidence type="ECO:0000313" key="1">
    <source>
        <dbReference type="EMBL" id="RKP54429.1"/>
    </source>
</evidence>
<dbReference type="Proteomes" id="UP000282076">
    <property type="component" value="Unassembled WGS sequence"/>
</dbReference>
<reference evidence="1 2" key="1">
    <citation type="submission" date="2018-10" db="EMBL/GenBank/DDBJ databases">
        <title>Cohnella sp. M2MS4P-1, whole genome shotgun sequence.</title>
        <authorList>
            <person name="Tuo L."/>
        </authorList>
    </citation>
    <scope>NUCLEOTIDE SEQUENCE [LARGE SCALE GENOMIC DNA]</scope>
    <source>
        <strain evidence="1 2">M2MS4P-1</strain>
    </source>
</reference>
<sequence length="311" mass="35889">MKLDVSHSRIVSLPALMCKESCIMTGLNMAGYNYKLMLLEAWNLLYEGGVLIGSKRLSKFDLGFIYGIQTGEVTGNVGKLIQLIENNGLVLVSVRESKLKFTRNHEIEFDSVGFTHQILVYSYDSESELFEIIDPVSDYMGSISILELQAAATVHGLFKLWYMDLFEIKSAASIDEIYRRAAVTNFSRFEKNKLALLQMKEDLLKTPELPLKERELWFKRNALTISTIAKIRQNIWITFSESDSLTKEQKMKGLALIDSIGKGWISFKFQLMKVMIHPLDFELLNSIEQRIESLIHLEYEFLKHIYYQWGK</sequence>
<evidence type="ECO:0000313" key="2">
    <source>
        <dbReference type="Proteomes" id="UP000282076"/>
    </source>
</evidence>
<protein>
    <recommendedName>
        <fullName evidence="3">Butirosin biosynthesis protein H N-terminal domain-containing protein</fullName>
    </recommendedName>
</protein>
<dbReference type="RefSeq" id="WP_120977534.1">
    <property type="nucleotide sequence ID" value="NZ_RBZM01000005.1"/>
</dbReference>
<dbReference type="AlphaFoldDB" id="A0A494XZG5"/>
<organism evidence="1 2">
    <name type="scientific">Cohnella endophytica</name>
    <dbReference type="NCBI Taxonomy" id="2419778"/>
    <lineage>
        <taxon>Bacteria</taxon>
        <taxon>Bacillati</taxon>
        <taxon>Bacillota</taxon>
        <taxon>Bacilli</taxon>
        <taxon>Bacillales</taxon>
        <taxon>Paenibacillaceae</taxon>
        <taxon>Cohnella</taxon>
    </lineage>
</organism>
<comment type="caution">
    <text evidence="1">The sequence shown here is derived from an EMBL/GenBank/DDBJ whole genome shotgun (WGS) entry which is preliminary data.</text>
</comment>
<name>A0A494XZG5_9BACL</name>
<accession>A0A494XZG5</accession>
<evidence type="ECO:0008006" key="3">
    <source>
        <dbReference type="Google" id="ProtNLM"/>
    </source>
</evidence>
<gene>
    <name evidence="1" type="ORF">D7Z26_13845</name>
</gene>
<keyword evidence="2" id="KW-1185">Reference proteome</keyword>
<proteinExistence type="predicted"/>